<keyword evidence="1" id="KW-0812">Transmembrane</keyword>
<reference evidence="3" key="1">
    <citation type="journal article" date="2019" name="Int. J. Syst. Evol. Microbiol.">
        <title>The Global Catalogue of Microorganisms (GCM) 10K type strain sequencing project: providing services to taxonomists for standard genome sequencing and annotation.</title>
        <authorList>
            <consortium name="The Broad Institute Genomics Platform"/>
            <consortium name="The Broad Institute Genome Sequencing Center for Infectious Disease"/>
            <person name="Wu L."/>
            <person name="Ma J."/>
        </authorList>
    </citation>
    <scope>NUCLEOTIDE SEQUENCE [LARGE SCALE GENOMIC DNA]</scope>
    <source>
        <strain evidence="3">CCUG 53903</strain>
    </source>
</reference>
<dbReference type="EMBL" id="JBHSPA010000068">
    <property type="protein sequence ID" value="MFC5831690.1"/>
    <property type="molecule type" value="Genomic_DNA"/>
</dbReference>
<name>A0ABW1D396_9ACTN</name>
<accession>A0ABW1D396</accession>
<sequence length="181" mass="19540">MLQLLSALCAGLSTWLWLSPRTPAERLIQLRQANIPPPSPISPHPKSTHQGLGINPAQFLNETPRHPPWLDPANQHPHRLTRKTALTATGTGLIIGFLIGGSTGMIASLVITPAVALFLHKKEPQPTHHDRRRIATDLPFAADLMTACLRAGRPVSAATEITAGAIGGPEMPAFFRTRTQV</sequence>
<dbReference type="Proteomes" id="UP001596058">
    <property type="component" value="Unassembled WGS sequence"/>
</dbReference>
<keyword evidence="1" id="KW-1133">Transmembrane helix</keyword>
<evidence type="ECO:0000256" key="1">
    <source>
        <dbReference type="SAM" id="Phobius"/>
    </source>
</evidence>
<keyword evidence="3" id="KW-1185">Reference proteome</keyword>
<evidence type="ECO:0000313" key="3">
    <source>
        <dbReference type="Proteomes" id="UP001596058"/>
    </source>
</evidence>
<protein>
    <submittedName>
        <fullName evidence="2">Uncharacterized protein</fullName>
    </submittedName>
</protein>
<gene>
    <name evidence="2" type="ORF">ACFPZ3_48250</name>
</gene>
<organism evidence="2 3">
    <name type="scientific">Nonomuraea insulae</name>
    <dbReference type="NCBI Taxonomy" id="1616787"/>
    <lineage>
        <taxon>Bacteria</taxon>
        <taxon>Bacillati</taxon>
        <taxon>Actinomycetota</taxon>
        <taxon>Actinomycetes</taxon>
        <taxon>Streptosporangiales</taxon>
        <taxon>Streptosporangiaceae</taxon>
        <taxon>Nonomuraea</taxon>
    </lineage>
</organism>
<keyword evidence="1" id="KW-0472">Membrane</keyword>
<proteinExistence type="predicted"/>
<feature type="non-terminal residue" evidence="2">
    <location>
        <position position="181"/>
    </location>
</feature>
<comment type="caution">
    <text evidence="2">The sequence shown here is derived from an EMBL/GenBank/DDBJ whole genome shotgun (WGS) entry which is preliminary data.</text>
</comment>
<feature type="transmembrane region" description="Helical" evidence="1">
    <location>
        <begin position="93"/>
        <end position="119"/>
    </location>
</feature>
<evidence type="ECO:0000313" key="2">
    <source>
        <dbReference type="EMBL" id="MFC5831690.1"/>
    </source>
</evidence>